<dbReference type="AlphaFoldDB" id="A0A6M3KRJ5"/>
<dbReference type="EMBL" id="MT141574">
    <property type="protein sequence ID" value="QJA67685.1"/>
    <property type="molecule type" value="Genomic_DNA"/>
</dbReference>
<evidence type="ECO:0000313" key="2">
    <source>
        <dbReference type="EMBL" id="QJA84450.1"/>
    </source>
</evidence>
<accession>A0A6M3KRJ5</accession>
<evidence type="ECO:0000313" key="1">
    <source>
        <dbReference type="EMBL" id="QJA67685.1"/>
    </source>
</evidence>
<organism evidence="2">
    <name type="scientific">viral metagenome</name>
    <dbReference type="NCBI Taxonomy" id="1070528"/>
    <lineage>
        <taxon>unclassified sequences</taxon>
        <taxon>metagenomes</taxon>
        <taxon>organismal metagenomes</taxon>
    </lineage>
</organism>
<dbReference type="EMBL" id="MT142529">
    <property type="protein sequence ID" value="QJA84450.1"/>
    <property type="molecule type" value="Genomic_DNA"/>
</dbReference>
<proteinExistence type="predicted"/>
<reference evidence="2" key="1">
    <citation type="submission" date="2020-03" db="EMBL/GenBank/DDBJ databases">
        <title>The deep terrestrial virosphere.</title>
        <authorList>
            <person name="Holmfeldt K."/>
            <person name="Nilsson E."/>
            <person name="Simone D."/>
            <person name="Lopez-Fernandez M."/>
            <person name="Wu X."/>
            <person name="de Brujin I."/>
            <person name="Lundin D."/>
            <person name="Andersson A."/>
            <person name="Bertilsson S."/>
            <person name="Dopson M."/>
        </authorList>
    </citation>
    <scope>NUCLEOTIDE SEQUENCE</scope>
    <source>
        <strain evidence="2">MM415A00192</strain>
        <strain evidence="1">MM415B00178</strain>
    </source>
</reference>
<gene>
    <name evidence="2" type="ORF">MM415A00192_0059</name>
    <name evidence="1" type="ORF">MM415B00178_0067</name>
</gene>
<sequence>MDLALVIKEIEISLVKVVRGGVQKSQTELGDFKLTVYKVGGVIRIDIKERLNS</sequence>
<protein>
    <submittedName>
        <fullName evidence="2">Uncharacterized protein</fullName>
    </submittedName>
</protein>
<name>A0A6M3KRJ5_9ZZZZ</name>